<feature type="transmembrane region" description="Helical" evidence="2">
    <location>
        <begin position="187"/>
        <end position="206"/>
    </location>
</feature>
<evidence type="ECO:0000256" key="2">
    <source>
        <dbReference type="SAM" id="Phobius"/>
    </source>
</evidence>
<organism evidence="3 4">
    <name type="scientific">Compostimonas suwonensis</name>
    <dbReference type="NCBI Taxonomy" id="1048394"/>
    <lineage>
        <taxon>Bacteria</taxon>
        <taxon>Bacillati</taxon>
        <taxon>Actinomycetota</taxon>
        <taxon>Actinomycetes</taxon>
        <taxon>Micrococcales</taxon>
        <taxon>Microbacteriaceae</taxon>
        <taxon>Compostimonas</taxon>
    </lineage>
</organism>
<accession>A0A2M9BUP1</accession>
<feature type="region of interest" description="Disordered" evidence="1">
    <location>
        <begin position="413"/>
        <end position="461"/>
    </location>
</feature>
<dbReference type="Proteomes" id="UP000230161">
    <property type="component" value="Unassembled WGS sequence"/>
</dbReference>
<evidence type="ECO:0000313" key="4">
    <source>
        <dbReference type="Proteomes" id="UP000230161"/>
    </source>
</evidence>
<reference evidence="3 4" key="1">
    <citation type="submission" date="2017-11" db="EMBL/GenBank/DDBJ databases">
        <title>Genomic Encyclopedia of Archaeal and Bacterial Type Strains, Phase II (KMG-II): From Individual Species to Whole Genera.</title>
        <authorList>
            <person name="Goeker M."/>
        </authorList>
    </citation>
    <scope>NUCLEOTIDE SEQUENCE [LARGE SCALE GENOMIC DNA]</scope>
    <source>
        <strain evidence="3 4">DSM 25625</strain>
    </source>
</reference>
<dbReference type="EMBL" id="PGFB01000004">
    <property type="protein sequence ID" value="PJJ61650.1"/>
    <property type="molecule type" value="Genomic_DNA"/>
</dbReference>
<feature type="transmembrane region" description="Helical" evidence="2">
    <location>
        <begin position="370"/>
        <end position="391"/>
    </location>
</feature>
<evidence type="ECO:0000313" key="3">
    <source>
        <dbReference type="EMBL" id="PJJ61650.1"/>
    </source>
</evidence>
<feature type="transmembrane region" description="Helical" evidence="2">
    <location>
        <begin position="343"/>
        <end position="364"/>
    </location>
</feature>
<feature type="transmembrane region" description="Helical" evidence="2">
    <location>
        <begin position="116"/>
        <end position="149"/>
    </location>
</feature>
<keyword evidence="2" id="KW-0472">Membrane</keyword>
<feature type="transmembrane region" description="Helical" evidence="2">
    <location>
        <begin position="293"/>
        <end position="312"/>
    </location>
</feature>
<protein>
    <submittedName>
        <fullName evidence="3">Uncharacterized protein DUF2029</fullName>
    </submittedName>
</protein>
<feature type="transmembrane region" description="Helical" evidence="2">
    <location>
        <begin position="12"/>
        <end position="41"/>
    </location>
</feature>
<sequence length="461" mass="49090">MVSLFGGSTLLWLGFAFVHVILLGLSLYGQGWPLGDVVLVYKTWSEHAAAGAQLVGIDSPWVYPILAFPFMYASLAFGSDAYQYTWLGLVILLNAGAFAMLIGSTATRRPRVTVAAWWWLGFLLLLGPIAMTRIDAVTVALSIVGLLWLSTRPLWGTAVLTIATWVKVWPAALVAALIMAGKGRWRLLAAAAGTSAVIVLICLVLGSGMNVFSFITEQTGRGLQIEAPVSTPWMWQAVFHVPGSFVYYDRDILTFQVAGAGVDVVGAIMTPLLALAVAAVLVLAVLAVRRGVVFTRLFPSLSLALVLAFIAFNKVGSPQFIAWLAAPIIIGIVYHGRAYRTPAILAAVLAALTQLVYPYLYYLILAVNPVMVAVLGVRNVLEFVLLGWAVWSIATSRAPEPVVSADGADAVGAVGADDADDREDAPHPLDVGPESVPAARNESLVATEPEQGPGATLVDER</sequence>
<dbReference type="OrthoDB" id="581198at2"/>
<feature type="transmembrane region" description="Helical" evidence="2">
    <location>
        <begin position="318"/>
        <end position="336"/>
    </location>
</feature>
<feature type="transmembrane region" description="Helical" evidence="2">
    <location>
        <begin position="61"/>
        <end position="78"/>
    </location>
</feature>
<name>A0A2M9BUP1_9MICO</name>
<feature type="transmembrane region" description="Helical" evidence="2">
    <location>
        <begin position="84"/>
        <end position="104"/>
    </location>
</feature>
<keyword evidence="2" id="KW-1133">Transmembrane helix</keyword>
<feature type="transmembrane region" description="Helical" evidence="2">
    <location>
        <begin position="264"/>
        <end position="286"/>
    </location>
</feature>
<comment type="caution">
    <text evidence="3">The sequence shown here is derived from an EMBL/GenBank/DDBJ whole genome shotgun (WGS) entry which is preliminary data.</text>
</comment>
<evidence type="ECO:0000256" key="1">
    <source>
        <dbReference type="SAM" id="MobiDB-lite"/>
    </source>
</evidence>
<keyword evidence="2" id="KW-0812">Transmembrane</keyword>
<keyword evidence="4" id="KW-1185">Reference proteome</keyword>
<gene>
    <name evidence="3" type="ORF">CLV54_2598</name>
</gene>
<dbReference type="AlphaFoldDB" id="A0A2M9BUP1"/>
<feature type="transmembrane region" description="Helical" evidence="2">
    <location>
        <begin position="155"/>
        <end position="180"/>
    </location>
</feature>
<proteinExistence type="predicted"/>